<keyword evidence="1" id="KW-0812">Transmembrane</keyword>
<evidence type="ECO:0000313" key="3">
    <source>
        <dbReference type="Proteomes" id="UP001227192"/>
    </source>
</evidence>
<sequence>MLCYMAACWGPGFLNFFLHFPQPPLLSALYCFVFFNYYYYLCLTVRGSLFSKISTPSCLHHGCHLYFNSFRLDPSF</sequence>
<reference evidence="2" key="1">
    <citation type="submission" date="2015-06" db="EMBL/GenBank/DDBJ databases">
        <authorList>
            <person name="Nguyen H."/>
        </authorList>
    </citation>
    <scope>NUCLEOTIDE SEQUENCE</scope>
    <source>
        <strain evidence="2">DAOM 180753</strain>
    </source>
</reference>
<evidence type="ECO:0000313" key="2">
    <source>
        <dbReference type="EMBL" id="KAJ9491271.1"/>
    </source>
</evidence>
<feature type="transmembrane region" description="Helical" evidence="1">
    <location>
        <begin position="25"/>
        <end position="43"/>
    </location>
</feature>
<name>A0AAI9TQF9_PENTH</name>
<reference evidence="2" key="2">
    <citation type="journal article" date="2016" name="Fungal Biol.">
        <title>Ochratoxin A production by Penicillium thymicola.</title>
        <authorList>
            <person name="Nguyen H.D.T."/>
            <person name="McMullin D.R."/>
            <person name="Ponomareva E."/>
            <person name="Riley R."/>
            <person name="Pomraning K.R."/>
            <person name="Baker S.E."/>
            <person name="Seifert K.A."/>
        </authorList>
    </citation>
    <scope>NUCLEOTIDE SEQUENCE</scope>
    <source>
        <strain evidence="2">DAOM 180753</strain>
    </source>
</reference>
<dbReference type="EMBL" id="LACB01000036">
    <property type="protein sequence ID" value="KAJ9491271.1"/>
    <property type="molecule type" value="Genomic_DNA"/>
</dbReference>
<comment type="caution">
    <text evidence="2">The sequence shown here is derived from an EMBL/GenBank/DDBJ whole genome shotgun (WGS) entry which is preliminary data.</text>
</comment>
<keyword evidence="1" id="KW-1133">Transmembrane helix</keyword>
<keyword evidence="1" id="KW-0472">Membrane</keyword>
<dbReference type="Proteomes" id="UP001227192">
    <property type="component" value="Unassembled WGS sequence"/>
</dbReference>
<gene>
    <name evidence="2" type="ORF">VN97_g1995</name>
</gene>
<evidence type="ECO:0000256" key="1">
    <source>
        <dbReference type="SAM" id="Phobius"/>
    </source>
</evidence>
<proteinExistence type="predicted"/>
<keyword evidence="3" id="KW-1185">Reference proteome</keyword>
<protein>
    <submittedName>
        <fullName evidence="2">Uncharacterized protein</fullName>
    </submittedName>
</protein>
<accession>A0AAI9TQF9</accession>
<dbReference type="AlphaFoldDB" id="A0AAI9TQF9"/>
<organism evidence="2 3">
    <name type="scientific">Penicillium thymicola</name>
    <dbReference type="NCBI Taxonomy" id="293382"/>
    <lineage>
        <taxon>Eukaryota</taxon>
        <taxon>Fungi</taxon>
        <taxon>Dikarya</taxon>
        <taxon>Ascomycota</taxon>
        <taxon>Pezizomycotina</taxon>
        <taxon>Eurotiomycetes</taxon>
        <taxon>Eurotiomycetidae</taxon>
        <taxon>Eurotiales</taxon>
        <taxon>Aspergillaceae</taxon>
        <taxon>Penicillium</taxon>
    </lineage>
</organism>